<keyword evidence="10" id="KW-0812">Transmembrane</keyword>
<feature type="transmembrane region" description="Helical" evidence="10">
    <location>
        <begin position="7"/>
        <end position="31"/>
    </location>
</feature>
<keyword evidence="4 9" id="KW-0349">Heme</keyword>
<evidence type="ECO:0000256" key="2">
    <source>
        <dbReference type="ARBA" id="ARBA00005179"/>
    </source>
</evidence>
<evidence type="ECO:0000256" key="1">
    <source>
        <dbReference type="ARBA" id="ARBA00001971"/>
    </source>
</evidence>
<dbReference type="InterPro" id="IPR002403">
    <property type="entry name" value="Cyt_P450_E_grp-IV"/>
</dbReference>
<dbReference type="Gene3D" id="1.10.630.10">
    <property type="entry name" value="Cytochrome P450"/>
    <property type="match status" value="1"/>
</dbReference>
<dbReference type="EMBL" id="JBHFEH010000058">
    <property type="protein sequence ID" value="KAL2049780.1"/>
    <property type="molecule type" value="Genomic_DNA"/>
</dbReference>
<evidence type="ECO:0000256" key="3">
    <source>
        <dbReference type="ARBA" id="ARBA00010617"/>
    </source>
</evidence>
<evidence type="ECO:0000313" key="12">
    <source>
        <dbReference type="Proteomes" id="UP001590951"/>
    </source>
</evidence>
<dbReference type="InterPro" id="IPR017972">
    <property type="entry name" value="Cyt_P450_CS"/>
</dbReference>
<evidence type="ECO:0000256" key="8">
    <source>
        <dbReference type="ARBA" id="ARBA00023033"/>
    </source>
</evidence>
<reference evidence="11 12" key="1">
    <citation type="submission" date="2024-09" db="EMBL/GenBank/DDBJ databases">
        <title>Rethinking Asexuality: The Enigmatic Case of Functional Sexual Genes in Lepraria (Stereocaulaceae).</title>
        <authorList>
            <person name="Doellman M."/>
            <person name="Sun Y."/>
            <person name="Barcenas-Pena A."/>
            <person name="Lumbsch H.T."/>
            <person name="Grewe F."/>
        </authorList>
    </citation>
    <scope>NUCLEOTIDE SEQUENCE [LARGE SCALE GENOMIC DNA]</scope>
    <source>
        <strain evidence="11 12">Grewe 0041</strain>
    </source>
</reference>
<evidence type="ECO:0000256" key="10">
    <source>
        <dbReference type="SAM" id="Phobius"/>
    </source>
</evidence>
<dbReference type="PROSITE" id="PS00086">
    <property type="entry name" value="CYTOCHROME_P450"/>
    <property type="match status" value="1"/>
</dbReference>
<evidence type="ECO:0000256" key="4">
    <source>
        <dbReference type="ARBA" id="ARBA00022617"/>
    </source>
</evidence>
<dbReference type="Pfam" id="PF00067">
    <property type="entry name" value="p450"/>
    <property type="match status" value="1"/>
</dbReference>
<accession>A0ABR4AWD6</accession>
<dbReference type="CDD" id="cd11060">
    <property type="entry name" value="CYP57A1-like"/>
    <property type="match status" value="1"/>
</dbReference>
<evidence type="ECO:0000256" key="9">
    <source>
        <dbReference type="RuleBase" id="RU000461"/>
    </source>
</evidence>
<dbReference type="PRINTS" id="PR00385">
    <property type="entry name" value="P450"/>
</dbReference>
<keyword evidence="10" id="KW-1133">Transmembrane helix</keyword>
<gene>
    <name evidence="11" type="ORF">ABVK25_010003</name>
</gene>
<comment type="caution">
    <text evidence="11">The sequence shown here is derived from an EMBL/GenBank/DDBJ whole genome shotgun (WGS) entry which is preliminary data.</text>
</comment>
<dbReference type="PANTHER" id="PTHR24305:SF175">
    <property type="entry name" value="CYTOCHROME P450 MONOOXYGENASE PKFB"/>
    <property type="match status" value="1"/>
</dbReference>
<dbReference type="Proteomes" id="UP001590951">
    <property type="component" value="Unassembled WGS sequence"/>
</dbReference>
<comment type="similarity">
    <text evidence="3 9">Belongs to the cytochrome P450 family.</text>
</comment>
<keyword evidence="7 9" id="KW-0408">Iron</keyword>
<dbReference type="InterPro" id="IPR001128">
    <property type="entry name" value="Cyt_P450"/>
</dbReference>
<keyword evidence="10" id="KW-0472">Membrane</keyword>
<keyword evidence="12" id="KW-1185">Reference proteome</keyword>
<evidence type="ECO:0000313" key="11">
    <source>
        <dbReference type="EMBL" id="KAL2049780.1"/>
    </source>
</evidence>
<evidence type="ECO:0008006" key="13">
    <source>
        <dbReference type="Google" id="ProtNLM"/>
    </source>
</evidence>
<evidence type="ECO:0000256" key="7">
    <source>
        <dbReference type="ARBA" id="ARBA00023004"/>
    </source>
</evidence>
<keyword evidence="5 9" id="KW-0479">Metal-binding</keyword>
<proteinExistence type="inferred from homology"/>
<sequence length="517" mass="58632">MGSFLELNVPIVLLVCAGLGLITLQLCRTWWRLRQIPGPLPAKITNFQRMVWVGTKRSHLILQDMHEKYGDVVRIGPNMVSFGNPKAIPTVYPMRPGFPKSDFYVTLRPYTRGGGALHAIFNTTDEKLHKQIKNPIAPFFSMTSTTSYEVLVEDVLKCLVKQFDQRFAGNYEVFDLGQWLQFFAFDVMGTLTFSKRYGFLDQGRDVEGMLGTIAAFMRVGAPMTQIPWLDYALRKNRFADFFQRLLHQTASLSILGFVGKAIKEKQDKLEKGEAKSRDDADGRKDFLTRYIEVQKNNPEIPSWAPTAWTFSNVIAGSDSVGSVMRTIMHNLLLYPQTMERLYDELHAANLSRPFPKYSEVSNLPYLDACVQEGSRMHPPFALPFERIVPEGGVTVLGHFLPAGTVVGGSPYVVNRHKPTFGQDAEVWRPERWLVDDPAARKRMEQGNLTFGAGRRVCLGKHVGILEIKKIIPILVLDYKINIVDPEKFAVENSWFFFQTGLYSQIQKRPEAAIDNQA</sequence>
<protein>
    <recommendedName>
        <fullName evidence="13">Cytochrome P450</fullName>
    </recommendedName>
</protein>
<dbReference type="InterPro" id="IPR036396">
    <property type="entry name" value="Cyt_P450_sf"/>
</dbReference>
<comment type="pathway">
    <text evidence="2">Secondary metabolite biosynthesis.</text>
</comment>
<comment type="cofactor">
    <cofactor evidence="1">
        <name>heme</name>
        <dbReference type="ChEBI" id="CHEBI:30413"/>
    </cofactor>
</comment>
<keyword evidence="6 9" id="KW-0560">Oxidoreductase</keyword>
<evidence type="ECO:0000256" key="5">
    <source>
        <dbReference type="ARBA" id="ARBA00022723"/>
    </source>
</evidence>
<evidence type="ECO:0000256" key="6">
    <source>
        <dbReference type="ARBA" id="ARBA00023002"/>
    </source>
</evidence>
<organism evidence="11 12">
    <name type="scientific">Lepraria finkii</name>
    <dbReference type="NCBI Taxonomy" id="1340010"/>
    <lineage>
        <taxon>Eukaryota</taxon>
        <taxon>Fungi</taxon>
        <taxon>Dikarya</taxon>
        <taxon>Ascomycota</taxon>
        <taxon>Pezizomycotina</taxon>
        <taxon>Lecanoromycetes</taxon>
        <taxon>OSLEUM clade</taxon>
        <taxon>Lecanoromycetidae</taxon>
        <taxon>Lecanorales</taxon>
        <taxon>Lecanorineae</taxon>
        <taxon>Stereocaulaceae</taxon>
        <taxon>Lepraria</taxon>
    </lineage>
</organism>
<dbReference type="PANTHER" id="PTHR24305">
    <property type="entry name" value="CYTOCHROME P450"/>
    <property type="match status" value="1"/>
</dbReference>
<dbReference type="PRINTS" id="PR00465">
    <property type="entry name" value="EP450IV"/>
</dbReference>
<keyword evidence="8 9" id="KW-0503">Monooxygenase</keyword>
<dbReference type="InterPro" id="IPR050121">
    <property type="entry name" value="Cytochrome_P450_monoxygenase"/>
</dbReference>
<name>A0ABR4AWD6_9LECA</name>
<dbReference type="SUPFAM" id="SSF48264">
    <property type="entry name" value="Cytochrome P450"/>
    <property type="match status" value="1"/>
</dbReference>